<comment type="caution">
    <text evidence="11">The sequence shown here is derived from an EMBL/GenBank/DDBJ whole genome shotgun (WGS) entry which is preliminary data.</text>
</comment>
<feature type="domain" description="Small ribosomal subunit protein uS4 N-terminal" evidence="10">
    <location>
        <begin position="3"/>
        <end position="93"/>
    </location>
</feature>
<proteinExistence type="inferred from homology"/>
<comment type="subunit">
    <text evidence="7">Part of the 30S ribosomal subunit. Contacts protein S5. The interaction surface between S4 and S5 is involved in control of translational fidelity.</text>
</comment>
<evidence type="ECO:0000259" key="9">
    <source>
        <dbReference type="SMART" id="SM00363"/>
    </source>
</evidence>
<dbReference type="InterPro" id="IPR005709">
    <property type="entry name" value="Ribosomal_uS4_bac-type"/>
</dbReference>
<dbReference type="InterPro" id="IPR001912">
    <property type="entry name" value="Ribosomal_uS4_N"/>
</dbReference>
<evidence type="ECO:0000259" key="10">
    <source>
        <dbReference type="SMART" id="SM01390"/>
    </source>
</evidence>
<evidence type="ECO:0000256" key="8">
    <source>
        <dbReference type="RuleBase" id="RU003699"/>
    </source>
</evidence>
<dbReference type="Gene3D" id="3.10.290.10">
    <property type="entry name" value="RNA-binding S4 domain"/>
    <property type="match status" value="1"/>
</dbReference>
<dbReference type="GO" id="GO:0003735">
    <property type="term" value="F:structural constituent of ribosome"/>
    <property type="evidence" value="ECO:0007669"/>
    <property type="project" value="InterPro"/>
</dbReference>
<comment type="function">
    <text evidence="7">One of the primary rRNA binding proteins, it binds directly to 16S rRNA where it nucleates assembly of the body of the 30S subunit.</text>
</comment>
<dbReference type="HAMAP" id="MF_01306_B">
    <property type="entry name" value="Ribosomal_uS4_B"/>
    <property type="match status" value="1"/>
</dbReference>
<feature type="domain" description="RNA-binding S4" evidence="9">
    <location>
        <begin position="94"/>
        <end position="158"/>
    </location>
</feature>
<keyword evidence="2 7" id="KW-0699">rRNA-binding</keyword>
<name>A0A7V4WU40_CALAY</name>
<dbReference type="PROSITE" id="PS50889">
    <property type="entry name" value="S4"/>
    <property type="match status" value="1"/>
</dbReference>
<evidence type="ECO:0000256" key="7">
    <source>
        <dbReference type="HAMAP-Rule" id="MF_01306"/>
    </source>
</evidence>
<dbReference type="SMART" id="SM01390">
    <property type="entry name" value="Ribosomal_S4"/>
    <property type="match status" value="1"/>
</dbReference>
<evidence type="ECO:0000256" key="2">
    <source>
        <dbReference type="ARBA" id="ARBA00022730"/>
    </source>
</evidence>
<dbReference type="InterPro" id="IPR002942">
    <property type="entry name" value="S4_RNA-bd"/>
</dbReference>
<dbReference type="NCBIfam" id="TIGR01017">
    <property type="entry name" value="rpsD_bact"/>
    <property type="match status" value="1"/>
</dbReference>
<dbReference type="SMART" id="SM00363">
    <property type="entry name" value="S4"/>
    <property type="match status" value="1"/>
</dbReference>
<dbReference type="FunFam" id="3.10.290.10:FF:000001">
    <property type="entry name" value="30S ribosomal protein S4"/>
    <property type="match status" value="1"/>
</dbReference>
<dbReference type="GO" id="GO:0015935">
    <property type="term" value="C:small ribosomal subunit"/>
    <property type="evidence" value="ECO:0007669"/>
    <property type="project" value="InterPro"/>
</dbReference>
<evidence type="ECO:0000256" key="5">
    <source>
        <dbReference type="ARBA" id="ARBA00023274"/>
    </source>
</evidence>
<dbReference type="Proteomes" id="UP000885779">
    <property type="component" value="Unassembled WGS sequence"/>
</dbReference>
<protein>
    <recommendedName>
        <fullName evidence="6 7">Small ribosomal subunit protein uS4</fullName>
    </recommendedName>
</protein>
<dbReference type="AlphaFoldDB" id="A0A7V4WU40"/>
<dbReference type="InterPro" id="IPR018079">
    <property type="entry name" value="Ribosomal_uS4_CS"/>
</dbReference>
<dbReference type="PANTHER" id="PTHR11831">
    <property type="entry name" value="30S 40S RIBOSOMAL PROTEIN"/>
    <property type="match status" value="1"/>
</dbReference>
<dbReference type="InterPro" id="IPR022801">
    <property type="entry name" value="Ribosomal_uS4"/>
</dbReference>
<dbReference type="FunFam" id="1.10.1050.10:FF:000001">
    <property type="entry name" value="30S ribosomal protein S4"/>
    <property type="match status" value="1"/>
</dbReference>
<gene>
    <name evidence="7" type="primary">rpsD</name>
    <name evidence="11" type="ORF">ENK44_01850</name>
</gene>
<organism evidence="11">
    <name type="scientific">Caldithrix abyssi</name>
    <dbReference type="NCBI Taxonomy" id="187145"/>
    <lineage>
        <taxon>Bacteria</taxon>
        <taxon>Pseudomonadati</taxon>
        <taxon>Calditrichota</taxon>
        <taxon>Calditrichia</taxon>
        <taxon>Calditrichales</taxon>
        <taxon>Calditrichaceae</taxon>
        <taxon>Caldithrix</taxon>
    </lineage>
</organism>
<dbReference type="GO" id="GO:0019843">
    <property type="term" value="F:rRNA binding"/>
    <property type="evidence" value="ECO:0007669"/>
    <property type="project" value="UniProtKB-UniRule"/>
</dbReference>
<dbReference type="Pfam" id="PF01479">
    <property type="entry name" value="S4"/>
    <property type="match status" value="1"/>
</dbReference>
<reference evidence="11" key="1">
    <citation type="journal article" date="2020" name="mSystems">
        <title>Genome- and Community-Level Interaction Insights into Carbon Utilization and Element Cycling Functions of Hydrothermarchaeota in Hydrothermal Sediment.</title>
        <authorList>
            <person name="Zhou Z."/>
            <person name="Liu Y."/>
            <person name="Xu W."/>
            <person name="Pan J."/>
            <person name="Luo Z.H."/>
            <person name="Li M."/>
        </authorList>
    </citation>
    <scope>NUCLEOTIDE SEQUENCE [LARGE SCALE GENOMIC DNA]</scope>
    <source>
        <strain evidence="11">HyVt-577</strain>
    </source>
</reference>
<dbReference type="NCBIfam" id="NF003717">
    <property type="entry name" value="PRK05327.1"/>
    <property type="match status" value="1"/>
</dbReference>
<evidence type="ECO:0000313" key="11">
    <source>
        <dbReference type="EMBL" id="HGY54423.1"/>
    </source>
</evidence>
<evidence type="ECO:0000256" key="1">
    <source>
        <dbReference type="ARBA" id="ARBA00007465"/>
    </source>
</evidence>
<comment type="similarity">
    <text evidence="1 7 8">Belongs to the universal ribosomal protein uS4 family.</text>
</comment>
<dbReference type="GO" id="GO:0042274">
    <property type="term" value="P:ribosomal small subunit biogenesis"/>
    <property type="evidence" value="ECO:0007669"/>
    <property type="project" value="TreeGrafter"/>
</dbReference>
<keyword evidence="3 7" id="KW-0694">RNA-binding</keyword>
<dbReference type="GO" id="GO:0006412">
    <property type="term" value="P:translation"/>
    <property type="evidence" value="ECO:0007669"/>
    <property type="project" value="UniProtKB-UniRule"/>
</dbReference>
<evidence type="ECO:0000256" key="4">
    <source>
        <dbReference type="ARBA" id="ARBA00022980"/>
    </source>
</evidence>
<dbReference type="Gene3D" id="1.10.1050.10">
    <property type="entry name" value="Ribosomal Protein S4 Delta 41, Chain A, domain 1"/>
    <property type="match status" value="1"/>
</dbReference>
<dbReference type="EMBL" id="DRQG01000019">
    <property type="protein sequence ID" value="HGY54423.1"/>
    <property type="molecule type" value="Genomic_DNA"/>
</dbReference>
<evidence type="ECO:0000256" key="6">
    <source>
        <dbReference type="ARBA" id="ARBA00035254"/>
    </source>
</evidence>
<dbReference type="SUPFAM" id="SSF55174">
    <property type="entry name" value="Alpha-L RNA-binding motif"/>
    <property type="match status" value="1"/>
</dbReference>
<dbReference type="PROSITE" id="PS00632">
    <property type="entry name" value="RIBOSOMAL_S4"/>
    <property type="match status" value="1"/>
</dbReference>
<accession>A0A7V4WU40</accession>
<dbReference type="Pfam" id="PF00163">
    <property type="entry name" value="Ribosomal_S4"/>
    <property type="match status" value="1"/>
</dbReference>
<evidence type="ECO:0000256" key="3">
    <source>
        <dbReference type="ARBA" id="ARBA00022884"/>
    </source>
</evidence>
<dbReference type="InterPro" id="IPR036986">
    <property type="entry name" value="S4_RNA-bd_sf"/>
</dbReference>
<keyword evidence="5 7" id="KW-0687">Ribonucleoprotein</keyword>
<comment type="function">
    <text evidence="7">With S5 and S12 plays an important role in translational accuracy.</text>
</comment>
<dbReference type="CDD" id="cd00165">
    <property type="entry name" value="S4"/>
    <property type="match status" value="1"/>
</dbReference>
<dbReference type="PANTHER" id="PTHR11831:SF4">
    <property type="entry name" value="SMALL RIBOSOMAL SUBUNIT PROTEIN US4M"/>
    <property type="match status" value="1"/>
</dbReference>
<sequence length="204" mass="23942">MARYTGPKGKIVRKFGENIFGNPKFDKLLSAKPYPPGQHGLSRRKMSDYAMQLREKQKLKYMYGLLEKQFRLFFKKAERMKGVTGENLLQLLESRLDNTVYRLGFAVSRTQARQFVLHRHITVNGKVVNIPSFILKPGDVIQVREKSRRLNMFHEALKRVRAENMYPWLELDKAQLKGVFVEKPQREDIPVNVQENMIVELYSK</sequence>
<keyword evidence="4 7" id="KW-0689">Ribosomal protein</keyword>